<feature type="domain" description="Metallo-beta-lactamase" evidence="6">
    <location>
        <begin position="57"/>
        <end position="258"/>
    </location>
</feature>
<protein>
    <submittedName>
        <fullName evidence="7">Glyoxylase-like metal-dependent hydrolase (Beta-lactamase superfamily II)</fullName>
    </submittedName>
</protein>
<accession>A0A4R6VA91</accession>
<evidence type="ECO:0000256" key="4">
    <source>
        <dbReference type="ARBA" id="ARBA00022801"/>
    </source>
</evidence>
<keyword evidence="5" id="KW-0862">Zinc</keyword>
<dbReference type="OrthoDB" id="5177904at2"/>
<dbReference type="InterPro" id="IPR036866">
    <property type="entry name" value="RibonucZ/Hydroxyglut_hydro"/>
</dbReference>
<dbReference type="GO" id="GO:0016787">
    <property type="term" value="F:hydrolase activity"/>
    <property type="evidence" value="ECO:0007669"/>
    <property type="project" value="UniProtKB-KW"/>
</dbReference>
<evidence type="ECO:0000313" key="8">
    <source>
        <dbReference type="Proteomes" id="UP000295705"/>
    </source>
</evidence>
<proteinExistence type="inferred from homology"/>
<evidence type="ECO:0000313" key="7">
    <source>
        <dbReference type="EMBL" id="TDQ58766.1"/>
    </source>
</evidence>
<evidence type="ECO:0000259" key="6">
    <source>
        <dbReference type="Pfam" id="PF00753"/>
    </source>
</evidence>
<dbReference type="PANTHER" id="PTHR42978">
    <property type="entry name" value="QUORUM-QUENCHING LACTONASE YTNP-RELATED-RELATED"/>
    <property type="match status" value="1"/>
</dbReference>
<dbReference type="InterPro" id="IPR051013">
    <property type="entry name" value="MBL_superfamily_lactonases"/>
</dbReference>
<reference evidence="7 8" key="1">
    <citation type="submission" date="2019-03" db="EMBL/GenBank/DDBJ databases">
        <title>Genomic Encyclopedia of Type Strains, Phase IV (KMG-IV): sequencing the most valuable type-strain genomes for metagenomic binning, comparative biology and taxonomic classification.</title>
        <authorList>
            <person name="Goeker M."/>
        </authorList>
    </citation>
    <scope>NUCLEOTIDE SEQUENCE [LARGE SCALE GENOMIC DNA]</scope>
    <source>
        <strain evidence="7 8">DSM 45775</strain>
    </source>
</reference>
<comment type="similarity">
    <text evidence="2">Belongs to the metallo-beta-lactamase superfamily.</text>
</comment>
<dbReference type="Gene3D" id="3.60.15.10">
    <property type="entry name" value="Ribonuclease Z/Hydroxyacylglutathione hydrolase-like"/>
    <property type="match status" value="1"/>
</dbReference>
<dbReference type="RefSeq" id="WP_133827562.1">
    <property type="nucleotide sequence ID" value="NZ_BAABHR010000022.1"/>
</dbReference>
<comment type="cofactor">
    <cofactor evidence="1">
        <name>Zn(2+)</name>
        <dbReference type="ChEBI" id="CHEBI:29105"/>
    </cofactor>
</comment>
<name>A0A4R6VA91_9PSEU</name>
<sequence>MSESLPDYSIRPLCFSHVDLPREFFGGVPIHSGEGVSASPMIYVLVSGRVDGGTVHHYLVDAGFHADKWIHRFGFYDWEPPETVLGKVGVRPAEIEKIFLTHMHFDHANNVGAFPNAEVHVQWDEYQGWLKALALPDLYTPLGEESWITSSFDRDDARVFGELARDHRLLFVGDDEELAPGIRGHLSKDGHTFGTQWISVDTSGGRYVVAGDAVMWYSNVEEMWPSGYTNGNTYSMLMTYGEIHRHLGGDLDRIVPGHDTLLFARHPSWKVGPNEVAEVHVAAWDTSRRPES</sequence>
<dbReference type="SUPFAM" id="SSF56281">
    <property type="entry name" value="Metallo-hydrolase/oxidoreductase"/>
    <property type="match status" value="1"/>
</dbReference>
<evidence type="ECO:0000256" key="2">
    <source>
        <dbReference type="ARBA" id="ARBA00007749"/>
    </source>
</evidence>
<evidence type="ECO:0000256" key="5">
    <source>
        <dbReference type="ARBA" id="ARBA00022833"/>
    </source>
</evidence>
<evidence type="ECO:0000256" key="1">
    <source>
        <dbReference type="ARBA" id="ARBA00001947"/>
    </source>
</evidence>
<dbReference type="InterPro" id="IPR001279">
    <property type="entry name" value="Metallo-B-lactamas"/>
</dbReference>
<evidence type="ECO:0000256" key="3">
    <source>
        <dbReference type="ARBA" id="ARBA00022723"/>
    </source>
</evidence>
<dbReference type="GO" id="GO:0046872">
    <property type="term" value="F:metal ion binding"/>
    <property type="evidence" value="ECO:0007669"/>
    <property type="project" value="UniProtKB-KW"/>
</dbReference>
<organism evidence="7 8">
    <name type="scientific">Actinomycetospora succinea</name>
    <dbReference type="NCBI Taxonomy" id="663603"/>
    <lineage>
        <taxon>Bacteria</taxon>
        <taxon>Bacillati</taxon>
        <taxon>Actinomycetota</taxon>
        <taxon>Actinomycetes</taxon>
        <taxon>Pseudonocardiales</taxon>
        <taxon>Pseudonocardiaceae</taxon>
        <taxon>Actinomycetospora</taxon>
    </lineage>
</organism>
<dbReference type="AlphaFoldDB" id="A0A4R6VA91"/>
<keyword evidence="8" id="KW-1185">Reference proteome</keyword>
<comment type="caution">
    <text evidence="7">The sequence shown here is derived from an EMBL/GenBank/DDBJ whole genome shotgun (WGS) entry which is preliminary data.</text>
</comment>
<gene>
    <name evidence="7" type="ORF">EV188_104513</name>
</gene>
<dbReference type="EMBL" id="SNYO01000004">
    <property type="protein sequence ID" value="TDQ58766.1"/>
    <property type="molecule type" value="Genomic_DNA"/>
</dbReference>
<keyword evidence="3" id="KW-0479">Metal-binding</keyword>
<dbReference type="Pfam" id="PF00753">
    <property type="entry name" value="Lactamase_B"/>
    <property type="match status" value="1"/>
</dbReference>
<dbReference type="Proteomes" id="UP000295705">
    <property type="component" value="Unassembled WGS sequence"/>
</dbReference>
<dbReference type="PANTHER" id="PTHR42978:SF7">
    <property type="entry name" value="METALLO-HYDROLASE RV2300C-RELATED"/>
    <property type="match status" value="1"/>
</dbReference>
<keyword evidence="4 7" id="KW-0378">Hydrolase</keyword>